<organism evidence="2 3">
    <name type="scientific">Cymbomonas tetramitiformis</name>
    <dbReference type="NCBI Taxonomy" id="36881"/>
    <lineage>
        <taxon>Eukaryota</taxon>
        <taxon>Viridiplantae</taxon>
        <taxon>Chlorophyta</taxon>
        <taxon>Pyramimonadophyceae</taxon>
        <taxon>Pyramimonadales</taxon>
        <taxon>Pyramimonadaceae</taxon>
        <taxon>Cymbomonas</taxon>
    </lineage>
</organism>
<evidence type="ECO:0000313" key="3">
    <source>
        <dbReference type="Proteomes" id="UP001190700"/>
    </source>
</evidence>
<keyword evidence="3" id="KW-1185">Reference proteome</keyword>
<reference evidence="2 3" key="1">
    <citation type="journal article" date="2015" name="Genome Biol. Evol.">
        <title>Comparative Genomics of a Bacterivorous Green Alga Reveals Evolutionary Causalities and Consequences of Phago-Mixotrophic Mode of Nutrition.</title>
        <authorList>
            <person name="Burns J.A."/>
            <person name="Paasch A."/>
            <person name="Narechania A."/>
            <person name="Kim E."/>
        </authorList>
    </citation>
    <scope>NUCLEOTIDE SEQUENCE [LARGE SCALE GENOMIC DNA]</scope>
    <source>
        <strain evidence="2 3">PLY_AMNH</strain>
    </source>
</reference>
<sequence length="107" mass="11610">MSPPTTRAKRRLLLDSEIDTSIRLIPAVRDSPTPSTPPVPVPAATQADDGSDGIKQARALLEGNNEKVAAIHAKGDIDNGRRQFASWLWAARSYISRPLASPRDSPR</sequence>
<feature type="region of interest" description="Disordered" evidence="1">
    <location>
        <begin position="28"/>
        <end position="51"/>
    </location>
</feature>
<accession>A0AAE0L693</accession>
<comment type="caution">
    <text evidence="2">The sequence shown here is derived from an EMBL/GenBank/DDBJ whole genome shotgun (WGS) entry which is preliminary data.</text>
</comment>
<proteinExistence type="predicted"/>
<name>A0AAE0L693_9CHLO</name>
<gene>
    <name evidence="2" type="ORF">CYMTET_18093</name>
</gene>
<evidence type="ECO:0000256" key="1">
    <source>
        <dbReference type="SAM" id="MobiDB-lite"/>
    </source>
</evidence>
<dbReference type="AlphaFoldDB" id="A0AAE0L693"/>
<dbReference type="EMBL" id="LGRX02008324">
    <property type="protein sequence ID" value="KAK3273678.1"/>
    <property type="molecule type" value="Genomic_DNA"/>
</dbReference>
<protein>
    <submittedName>
        <fullName evidence="2">Uncharacterized protein</fullName>
    </submittedName>
</protein>
<dbReference type="Proteomes" id="UP001190700">
    <property type="component" value="Unassembled WGS sequence"/>
</dbReference>
<evidence type="ECO:0000313" key="2">
    <source>
        <dbReference type="EMBL" id="KAK3273678.1"/>
    </source>
</evidence>